<feature type="transmembrane region" description="Helical" evidence="6">
    <location>
        <begin position="337"/>
        <end position="359"/>
    </location>
</feature>
<dbReference type="RefSeq" id="WP_111982350.1">
    <property type="nucleotide sequence ID" value="NZ_NFZS01000001.1"/>
</dbReference>
<dbReference type="EMBL" id="NFZS01000001">
    <property type="protein sequence ID" value="RAO77922.1"/>
    <property type="molecule type" value="Genomic_DNA"/>
</dbReference>
<proteinExistence type="predicted"/>
<feature type="transmembrane region" description="Helical" evidence="6">
    <location>
        <begin position="92"/>
        <end position="111"/>
    </location>
</feature>
<evidence type="ECO:0000256" key="2">
    <source>
        <dbReference type="ARBA" id="ARBA00022475"/>
    </source>
</evidence>
<feature type="transmembrane region" description="Helical" evidence="6">
    <location>
        <begin position="226"/>
        <end position="245"/>
    </location>
</feature>
<keyword evidence="2" id="KW-1003">Cell membrane</keyword>
<dbReference type="Pfam" id="PF01943">
    <property type="entry name" value="Polysacc_synt"/>
    <property type="match status" value="1"/>
</dbReference>
<evidence type="ECO:0000256" key="6">
    <source>
        <dbReference type="SAM" id="Phobius"/>
    </source>
</evidence>
<dbReference type="OrthoDB" id="103403at2"/>
<evidence type="ECO:0000313" key="8">
    <source>
        <dbReference type="Proteomes" id="UP000248926"/>
    </source>
</evidence>
<gene>
    <name evidence="7" type="ORF">CA260_08825</name>
</gene>
<feature type="transmembrane region" description="Helical" evidence="6">
    <location>
        <begin position="44"/>
        <end position="62"/>
    </location>
</feature>
<dbReference type="InterPro" id="IPR002797">
    <property type="entry name" value="Polysacc_synth"/>
</dbReference>
<dbReference type="PANTHER" id="PTHR30250">
    <property type="entry name" value="PST FAMILY PREDICTED COLANIC ACID TRANSPORTER"/>
    <property type="match status" value="1"/>
</dbReference>
<keyword evidence="3 6" id="KW-0812">Transmembrane</keyword>
<organism evidence="7 8">
    <name type="scientific">Dyella jiangningensis</name>
    <dbReference type="NCBI Taxonomy" id="1379159"/>
    <lineage>
        <taxon>Bacteria</taxon>
        <taxon>Pseudomonadati</taxon>
        <taxon>Pseudomonadota</taxon>
        <taxon>Gammaproteobacteria</taxon>
        <taxon>Lysobacterales</taxon>
        <taxon>Rhodanobacteraceae</taxon>
        <taxon>Dyella</taxon>
    </lineage>
</organism>
<dbReference type="PANTHER" id="PTHR30250:SF11">
    <property type="entry name" value="O-ANTIGEN TRANSPORTER-RELATED"/>
    <property type="match status" value="1"/>
</dbReference>
<sequence>MSRRLAALRSMALVSASTYVEYGLGLLISVWIARTLGPADFGRYAFTVWLCGWLMTCSNHALTTSSTKFIAEAYGAETPGVASHLSARLMRYQSLSSAIVIALFVVGVAIIQPSEWKGLTVPITALVCVAVVAKANYGLLVAISKGQEHFEPVSIATVLSGVITLALVAVASWFHLGLLAFVAIFAISCLTLGLINRIAYRRYCLPYVPGDIPQEMAGRLSRHLRLTAVLILIIGLKTNTVEVFLLNTYANSTAVGFFAIAGTLTRGAVELFSVGLTTTLLPYMARAFGQSGQSQATRVLSEATRFYWATGLMIAGLGFVTTPGLVTLMYGNRYVDAIPAIEVTLVLAGLLLITNSIAAFQVVTDRQGDRLRISTSALVINVLLGFSLIPRFGLLGAVLCYAGTRLAELLICIFYIRRVASAGLPVALMARLLVVGLAATGAGWLVADVTPGHAAFVTGAITFVAVFVPASFLVRYWSDEDFRLMGMITDKLGPLGRVVMRVLGHLQGPLPRATP</sequence>
<keyword evidence="4 6" id="KW-1133">Transmembrane helix</keyword>
<feature type="transmembrane region" description="Helical" evidence="6">
    <location>
        <begin position="155"/>
        <end position="174"/>
    </location>
</feature>
<feature type="transmembrane region" description="Helical" evidence="6">
    <location>
        <begin position="180"/>
        <end position="200"/>
    </location>
</feature>
<dbReference type="InterPro" id="IPR050833">
    <property type="entry name" value="Poly_Biosynth_Transport"/>
</dbReference>
<evidence type="ECO:0000256" key="4">
    <source>
        <dbReference type="ARBA" id="ARBA00022989"/>
    </source>
</evidence>
<evidence type="ECO:0000313" key="7">
    <source>
        <dbReference type="EMBL" id="RAO77922.1"/>
    </source>
</evidence>
<keyword evidence="8" id="KW-1185">Reference proteome</keyword>
<feature type="transmembrane region" description="Helical" evidence="6">
    <location>
        <begin position="306"/>
        <end position="331"/>
    </location>
</feature>
<keyword evidence="5 6" id="KW-0472">Membrane</keyword>
<evidence type="ECO:0000256" key="5">
    <source>
        <dbReference type="ARBA" id="ARBA00023136"/>
    </source>
</evidence>
<name>A0A328PBE2_9GAMM</name>
<accession>A0A328PBE2</accession>
<dbReference type="GO" id="GO:0005886">
    <property type="term" value="C:plasma membrane"/>
    <property type="evidence" value="ECO:0007669"/>
    <property type="project" value="UniProtKB-SubCell"/>
</dbReference>
<dbReference type="AlphaFoldDB" id="A0A328PBE2"/>
<protein>
    <recommendedName>
        <fullName evidence="9">Polysaccharide biosynthesis protein C-terminal domain-containing protein</fullName>
    </recommendedName>
</protein>
<feature type="transmembrane region" description="Helical" evidence="6">
    <location>
        <begin position="395"/>
        <end position="416"/>
    </location>
</feature>
<comment type="caution">
    <text evidence="7">The sequence shown here is derived from an EMBL/GenBank/DDBJ whole genome shotgun (WGS) entry which is preliminary data.</text>
</comment>
<feature type="transmembrane region" description="Helical" evidence="6">
    <location>
        <begin position="428"/>
        <end position="447"/>
    </location>
</feature>
<feature type="transmembrane region" description="Helical" evidence="6">
    <location>
        <begin position="453"/>
        <end position="477"/>
    </location>
</feature>
<comment type="subcellular location">
    <subcellularLocation>
        <location evidence="1">Cell membrane</location>
        <topology evidence="1">Multi-pass membrane protein</topology>
    </subcellularLocation>
</comment>
<feature type="transmembrane region" description="Helical" evidence="6">
    <location>
        <begin position="371"/>
        <end position="389"/>
    </location>
</feature>
<reference evidence="7 8" key="1">
    <citation type="journal article" date="2018" name="Genet. Mol. Biol.">
        <title>The genome sequence of Dyella jiangningensis FCAV SCS01 from a lignocellulose-decomposing microbial consortium metagenome reveals potential for biotechnological applications.</title>
        <authorList>
            <person name="Desiderato J.G."/>
            <person name="Alvarenga D.O."/>
            <person name="Constancio M.T.L."/>
            <person name="Alves L.M.C."/>
            <person name="Varani A.M."/>
        </authorList>
    </citation>
    <scope>NUCLEOTIDE SEQUENCE [LARGE SCALE GENOMIC DNA]</scope>
    <source>
        <strain evidence="7 8">FCAV SCS01</strain>
    </source>
</reference>
<feature type="transmembrane region" description="Helical" evidence="6">
    <location>
        <begin position="123"/>
        <end position="143"/>
    </location>
</feature>
<evidence type="ECO:0000256" key="3">
    <source>
        <dbReference type="ARBA" id="ARBA00022692"/>
    </source>
</evidence>
<evidence type="ECO:0000256" key="1">
    <source>
        <dbReference type="ARBA" id="ARBA00004651"/>
    </source>
</evidence>
<feature type="transmembrane region" description="Helical" evidence="6">
    <location>
        <begin position="12"/>
        <end position="32"/>
    </location>
</feature>
<evidence type="ECO:0008006" key="9">
    <source>
        <dbReference type="Google" id="ProtNLM"/>
    </source>
</evidence>
<feature type="transmembrane region" description="Helical" evidence="6">
    <location>
        <begin position="257"/>
        <end position="285"/>
    </location>
</feature>
<dbReference type="Proteomes" id="UP000248926">
    <property type="component" value="Unassembled WGS sequence"/>
</dbReference>